<reference evidence="1" key="2">
    <citation type="journal article" date="2022" name="Res Sq">
        <title>Comparative Genomics Reveals Insights into the Divergent Evolution of Astigmatic Mites and Household Pest Adaptations.</title>
        <authorList>
            <person name="Xiong Q."/>
            <person name="Wan A.T.-Y."/>
            <person name="Liu X.-Y."/>
            <person name="Fung C.S.-H."/>
            <person name="Xiao X."/>
            <person name="Malainual N."/>
            <person name="Hou J."/>
            <person name="Wang L."/>
            <person name="Wang M."/>
            <person name="Yang K."/>
            <person name="Cui Y."/>
            <person name="Leung E."/>
            <person name="Nong W."/>
            <person name="Shin S.-K."/>
            <person name="Au S."/>
            <person name="Jeong K.Y."/>
            <person name="Chew F.T."/>
            <person name="Hui J."/>
            <person name="Leung T.F."/>
            <person name="Tungtrongchitr A."/>
            <person name="Zhong N."/>
            <person name="Liu Z."/>
            <person name="Tsui S."/>
        </authorList>
    </citation>
    <scope>NUCLEOTIDE SEQUENCE</scope>
    <source>
        <strain evidence="1">Derf</strain>
        <tissue evidence="1">Whole organism</tissue>
    </source>
</reference>
<proteinExistence type="predicted"/>
<sequence>MNGLIDVATIKVSNTRKSNQIVNQSSCGRFNLSNDNDDNCGEDVICERFNFCLNFIDIQFGTILGWYVCSGSYTRIRFLINVEYASSCLGSKIRTLLLSDDCNR</sequence>
<accession>A0A922LBQ2</accession>
<name>A0A922LBQ2_DERFA</name>
<comment type="caution">
    <text evidence="1">The sequence shown here is derived from an EMBL/GenBank/DDBJ whole genome shotgun (WGS) entry which is preliminary data.</text>
</comment>
<dbReference type="AlphaFoldDB" id="A0A922LBQ2"/>
<evidence type="ECO:0000313" key="1">
    <source>
        <dbReference type="EMBL" id="KAH9522295.1"/>
    </source>
</evidence>
<dbReference type="EMBL" id="ASGP02000002">
    <property type="protein sequence ID" value="KAH9522295.1"/>
    <property type="molecule type" value="Genomic_DNA"/>
</dbReference>
<keyword evidence="2" id="KW-1185">Reference proteome</keyword>
<organism evidence="1 2">
    <name type="scientific">Dermatophagoides farinae</name>
    <name type="common">American house dust mite</name>
    <dbReference type="NCBI Taxonomy" id="6954"/>
    <lineage>
        <taxon>Eukaryota</taxon>
        <taxon>Metazoa</taxon>
        <taxon>Ecdysozoa</taxon>
        <taxon>Arthropoda</taxon>
        <taxon>Chelicerata</taxon>
        <taxon>Arachnida</taxon>
        <taxon>Acari</taxon>
        <taxon>Acariformes</taxon>
        <taxon>Sarcoptiformes</taxon>
        <taxon>Astigmata</taxon>
        <taxon>Psoroptidia</taxon>
        <taxon>Analgoidea</taxon>
        <taxon>Pyroglyphidae</taxon>
        <taxon>Dermatophagoidinae</taxon>
        <taxon>Dermatophagoides</taxon>
    </lineage>
</organism>
<protein>
    <submittedName>
        <fullName evidence="1">Uncharacterized protein</fullName>
    </submittedName>
</protein>
<reference evidence="1" key="1">
    <citation type="submission" date="2013-05" db="EMBL/GenBank/DDBJ databases">
        <authorList>
            <person name="Yim A.K.Y."/>
            <person name="Chan T.F."/>
            <person name="Ji K.M."/>
            <person name="Liu X.Y."/>
            <person name="Zhou J.W."/>
            <person name="Li R.Q."/>
            <person name="Yang K.Y."/>
            <person name="Li J."/>
            <person name="Li M."/>
            <person name="Law P.T.W."/>
            <person name="Wu Y.L."/>
            <person name="Cai Z.L."/>
            <person name="Qin H."/>
            <person name="Bao Y."/>
            <person name="Leung R.K.K."/>
            <person name="Ng P.K.S."/>
            <person name="Zou J."/>
            <person name="Zhong X.J."/>
            <person name="Ran P.X."/>
            <person name="Zhong N.S."/>
            <person name="Liu Z.G."/>
            <person name="Tsui S.K.W."/>
        </authorList>
    </citation>
    <scope>NUCLEOTIDE SEQUENCE</scope>
    <source>
        <strain evidence="1">Derf</strain>
        <tissue evidence="1">Whole organism</tissue>
    </source>
</reference>
<gene>
    <name evidence="1" type="ORF">DERF_005882</name>
</gene>
<evidence type="ECO:0000313" key="2">
    <source>
        <dbReference type="Proteomes" id="UP000790347"/>
    </source>
</evidence>
<dbReference type="Proteomes" id="UP000790347">
    <property type="component" value="Unassembled WGS sequence"/>
</dbReference>